<sequence>MVVKEFKSTKLIKEEWIRTEQHWILNRIIYKNFLVNRNKLKKSLIDKIDYNLIKYWVIVIYRNLCSLQGSHYKNLNKFNNRENILLEFKSVHNLSGCFLCTHYYHMEGPIWWYQRKKILFHYLLKEKETLLNIISNEIKKKNYNTSIIKVSKMNFIFNILFINYVRKVFNLKYFLFNYLYFLDKH</sequence>
<name>Q98S06_GUITH</name>
<dbReference type="Proteomes" id="UP000242167">
    <property type="component" value="Nucleomorph 3"/>
</dbReference>
<dbReference type="PIR" id="G90135">
    <property type="entry name" value="G90135"/>
</dbReference>
<dbReference type="GeneID" id="857245"/>
<geneLocation type="nucleomorph" evidence="1"/>
<dbReference type="AlphaFoldDB" id="Q98S06"/>
<organism evidence="1 2">
    <name type="scientific">Guillardia theta</name>
    <name type="common">Cryptophyte</name>
    <name type="synonym">Cryptomonas phi</name>
    <dbReference type="NCBI Taxonomy" id="55529"/>
    <lineage>
        <taxon>Eukaryota</taxon>
        <taxon>Cryptophyceae</taxon>
        <taxon>Pyrenomonadales</taxon>
        <taxon>Geminigeraceae</taxon>
        <taxon>Guillardia</taxon>
    </lineage>
</organism>
<dbReference type="RefSeq" id="XP_001713463.1">
    <property type="nucleotide sequence ID" value="XM_001713411.1"/>
</dbReference>
<keyword evidence="1" id="KW-0542">Nucleomorph</keyword>
<evidence type="ECO:0000313" key="2">
    <source>
        <dbReference type="Proteomes" id="UP000242167"/>
    </source>
</evidence>
<gene>
    <name evidence="1" type="primary">orf185</name>
</gene>
<evidence type="ECO:0000313" key="1">
    <source>
        <dbReference type="EMBL" id="AAK39772.1"/>
    </source>
</evidence>
<protein>
    <submittedName>
        <fullName evidence="1">Uncharacterized protein</fullName>
    </submittedName>
</protein>
<accession>Q98S06</accession>
<reference evidence="1 2" key="1">
    <citation type="journal article" date="2001" name="Nature">
        <title>The highly reduced genome of an enslaved algal nucleus.</title>
        <authorList>
            <person name="Douglas S."/>
            <person name="Zauner S."/>
            <person name="Fraunholz M."/>
            <person name="Beaton M."/>
            <person name="Penny S."/>
            <person name="Deng L."/>
            <person name="Wu X."/>
            <person name="Reith M."/>
            <person name="Cavalier-Smith T."/>
            <person name="Maier U."/>
        </authorList>
    </citation>
    <scope>NUCLEOTIDE SEQUENCE [LARGE SCALE GENOMIC DNA]</scope>
</reference>
<proteinExistence type="predicted"/>
<dbReference type="EMBL" id="AF083031">
    <property type="protein sequence ID" value="AAK39772.1"/>
    <property type="molecule type" value="Genomic_DNA"/>
</dbReference>